<sequence>MILKTRILVGLTIIVSRIGADHFRLKDYHTSAEMFEKSMLYVPNDEENMARRSNCFRLLSLNLMSKNLNGS</sequence>
<name>A0ACB7UDL9_DIOAL</name>
<dbReference type="Proteomes" id="UP000827976">
    <property type="component" value="Chromosome 17"/>
</dbReference>
<accession>A0ACB7UDL9</accession>
<keyword evidence="2" id="KW-1185">Reference proteome</keyword>
<organism evidence="1 2">
    <name type="scientific">Dioscorea alata</name>
    <name type="common">Purple yam</name>
    <dbReference type="NCBI Taxonomy" id="55571"/>
    <lineage>
        <taxon>Eukaryota</taxon>
        <taxon>Viridiplantae</taxon>
        <taxon>Streptophyta</taxon>
        <taxon>Embryophyta</taxon>
        <taxon>Tracheophyta</taxon>
        <taxon>Spermatophyta</taxon>
        <taxon>Magnoliopsida</taxon>
        <taxon>Liliopsida</taxon>
        <taxon>Dioscoreales</taxon>
        <taxon>Dioscoreaceae</taxon>
        <taxon>Dioscorea</taxon>
    </lineage>
</organism>
<evidence type="ECO:0000313" key="2">
    <source>
        <dbReference type="Proteomes" id="UP000827976"/>
    </source>
</evidence>
<evidence type="ECO:0000313" key="1">
    <source>
        <dbReference type="EMBL" id="KAH7658434.1"/>
    </source>
</evidence>
<comment type="caution">
    <text evidence="1">The sequence shown here is derived from an EMBL/GenBank/DDBJ whole genome shotgun (WGS) entry which is preliminary data.</text>
</comment>
<reference evidence="2" key="1">
    <citation type="journal article" date="2022" name="Nat. Commun.">
        <title>Chromosome evolution and the genetic basis of agronomically important traits in greater yam.</title>
        <authorList>
            <person name="Bredeson J.V."/>
            <person name="Lyons J.B."/>
            <person name="Oniyinde I.O."/>
            <person name="Okereke N.R."/>
            <person name="Kolade O."/>
            <person name="Nnabue I."/>
            <person name="Nwadili C.O."/>
            <person name="Hribova E."/>
            <person name="Parker M."/>
            <person name="Nwogha J."/>
            <person name="Shu S."/>
            <person name="Carlson J."/>
            <person name="Kariba R."/>
            <person name="Muthemba S."/>
            <person name="Knop K."/>
            <person name="Barton G.J."/>
            <person name="Sherwood A.V."/>
            <person name="Lopez-Montes A."/>
            <person name="Asiedu R."/>
            <person name="Jamnadass R."/>
            <person name="Muchugi A."/>
            <person name="Goodstein D."/>
            <person name="Egesi C.N."/>
            <person name="Featherston J."/>
            <person name="Asfaw A."/>
            <person name="Simpson G.G."/>
            <person name="Dolezel J."/>
            <person name="Hendre P.S."/>
            <person name="Van Deynze A."/>
            <person name="Kumar P.L."/>
            <person name="Obidiegwu J.E."/>
            <person name="Bhattacharjee R."/>
            <person name="Rokhsar D.S."/>
        </authorList>
    </citation>
    <scope>NUCLEOTIDE SEQUENCE [LARGE SCALE GENOMIC DNA]</scope>
    <source>
        <strain evidence="2">cv. TDa95/00328</strain>
    </source>
</reference>
<proteinExistence type="predicted"/>
<gene>
    <name evidence="1" type="ORF">IHE45_17G087300</name>
</gene>
<protein>
    <submittedName>
        <fullName evidence="1">TPR-like protein</fullName>
    </submittedName>
</protein>
<dbReference type="EMBL" id="CM037027">
    <property type="protein sequence ID" value="KAH7658434.1"/>
    <property type="molecule type" value="Genomic_DNA"/>
</dbReference>